<evidence type="ECO:0000256" key="4">
    <source>
        <dbReference type="ARBA" id="ARBA00023034"/>
    </source>
</evidence>
<evidence type="ECO:0000313" key="12">
    <source>
        <dbReference type="Proteomes" id="UP000054805"/>
    </source>
</evidence>
<evidence type="ECO:0000256" key="3">
    <source>
        <dbReference type="ARBA" id="ARBA00022475"/>
    </source>
</evidence>
<dbReference type="InterPro" id="IPR001612">
    <property type="entry name" value="Caveolin"/>
</dbReference>
<keyword evidence="7" id="KW-1133">Transmembrane helix</keyword>
<evidence type="ECO:0000256" key="1">
    <source>
        <dbReference type="ARBA" id="ARBA00004202"/>
    </source>
</evidence>
<dbReference type="EMBL" id="JYDV01000160">
    <property type="protein sequence ID" value="KRZ27919.1"/>
    <property type="molecule type" value="Genomic_DNA"/>
</dbReference>
<accession>A0A0V1EGL3</accession>
<evidence type="ECO:0000256" key="5">
    <source>
        <dbReference type="ARBA" id="ARBA00023136"/>
    </source>
</evidence>
<dbReference type="GO" id="GO:0060090">
    <property type="term" value="F:molecular adaptor activity"/>
    <property type="evidence" value="ECO:0007669"/>
    <property type="project" value="TreeGrafter"/>
</dbReference>
<keyword evidence="7" id="KW-0812">Transmembrane</keyword>
<keyword evidence="5 6" id="KW-0472">Membrane</keyword>
<organism evidence="8 11">
    <name type="scientific">Trichinella pseudospiralis</name>
    <name type="common">Parasitic roundworm</name>
    <dbReference type="NCBI Taxonomy" id="6337"/>
    <lineage>
        <taxon>Eukaryota</taxon>
        <taxon>Metazoa</taxon>
        <taxon>Ecdysozoa</taxon>
        <taxon>Nematoda</taxon>
        <taxon>Enoplea</taxon>
        <taxon>Dorylaimia</taxon>
        <taxon>Trichinellida</taxon>
        <taxon>Trichinellidae</taxon>
        <taxon>Trichinella</taxon>
    </lineage>
</organism>
<dbReference type="Pfam" id="PF01146">
    <property type="entry name" value="Caveolin"/>
    <property type="match status" value="1"/>
</dbReference>
<comment type="function">
    <text evidence="6">May act as a scaffolding protein within caveolar membranes. Interacts directly with G-protein alpha subunits and can functionally regulate their activity.</text>
</comment>
<evidence type="ECO:0000256" key="2">
    <source>
        <dbReference type="ARBA" id="ARBA00010988"/>
    </source>
</evidence>
<dbReference type="GO" id="GO:0070836">
    <property type="term" value="P:caveola assembly"/>
    <property type="evidence" value="ECO:0007669"/>
    <property type="project" value="InterPro"/>
</dbReference>
<dbReference type="EMBL" id="JYDS01000279">
    <property type="protein sequence ID" value="KRZ19465.1"/>
    <property type="molecule type" value="Genomic_DNA"/>
</dbReference>
<comment type="caution">
    <text evidence="8">The sequence shown here is derived from an EMBL/GenBank/DDBJ whole genome shotgun (WGS) entry which is preliminary data.</text>
</comment>
<sequence length="233" mass="26683">LLKAMSSEEKVEMADVPLTAAVDGEDTTKEAGVNEAVTKTKKSMFHNLFVKKQKHDALINTENDQSEHDKIPKTKCPVKKWFFCQARSCQEQADSAQSQMTIGINMLDRDEKQLNEHIKLNFEDILAEPDGYHSWDWVWRGTYHTFNTLRRFIYRFLALLFAVPCAIVWAMLFALLTSINVWILTPLAIAISIPAVWLAKTWNFIIRSLLDPFFKSCGLMRAAHNESSTNQTV</sequence>
<feature type="non-terminal residue" evidence="8">
    <location>
        <position position="1"/>
    </location>
</feature>
<dbReference type="GO" id="GO:0000139">
    <property type="term" value="C:Golgi membrane"/>
    <property type="evidence" value="ECO:0007669"/>
    <property type="project" value="UniProtKB-SubCell"/>
</dbReference>
<evidence type="ECO:0000256" key="6">
    <source>
        <dbReference type="RuleBase" id="RU000680"/>
    </source>
</evidence>
<evidence type="ECO:0000313" key="11">
    <source>
        <dbReference type="Proteomes" id="UP000054632"/>
    </source>
</evidence>
<reference evidence="11 12" key="1">
    <citation type="submission" date="2015-01" db="EMBL/GenBank/DDBJ databases">
        <title>Evolution of Trichinella species and genotypes.</title>
        <authorList>
            <person name="Korhonen P.K."/>
            <person name="Edoardo P."/>
            <person name="Giuseppe L.R."/>
            <person name="Gasser R.B."/>
        </authorList>
    </citation>
    <scope>NUCLEOTIDE SEQUENCE [LARGE SCALE GENOMIC DNA]</scope>
    <source>
        <strain evidence="8">ISS13</strain>
        <strain evidence="10">ISS176</strain>
        <strain evidence="9">ISS588</strain>
    </source>
</reference>
<comment type="subcellular location">
    <subcellularLocation>
        <location evidence="1 6">Cell membrane</location>
        <topology evidence="1 6">Peripheral membrane protein</topology>
    </subcellularLocation>
    <subcellularLocation>
        <location evidence="6">Golgi apparatus membrane</location>
        <topology evidence="6">Peripheral membrane protein</topology>
    </subcellularLocation>
    <subcellularLocation>
        <location evidence="6">Membrane</location>
        <location evidence="6">Caveola</location>
        <topology evidence="6">Peripheral membrane protein</topology>
    </subcellularLocation>
</comment>
<keyword evidence="3 6" id="KW-1003">Cell membrane</keyword>
<dbReference type="Proteomes" id="UP000054632">
    <property type="component" value="Unassembled WGS sequence"/>
</dbReference>
<evidence type="ECO:0000313" key="9">
    <source>
        <dbReference type="EMBL" id="KRZ19465.1"/>
    </source>
</evidence>
<evidence type="ECO:0000313" key="10">
    <source>
        <dbReference type="EMBL" id="KRZ27919.1"/>
    </source>
</evidence>
<evidence type="ECO:0000313" key="8">
    <source>
        <dbReference type="EMBL" id="KRY72594.1"/>
    </source>
</evidence>
<dbReference type="PANTHER" id="PTHR10844:SF21">
    <property type="entry name" value="CAVEOLIN-1"/>
    <property type="match status" value="1"/>
</dbReference>
<dbReference type="EMBL" id="JYDR01000042">
    <property type="protein sequence ID" value="KRY72594.1"/>
    <property type="molecule type" value="Genomic_DNA"/>
</dbReference>
<feature type="transmembrane region" description="Helical" evidence="7">
    <location>
        <begin position="152"/>
        <end position="175"/>
    </location>
</feature>
<keyword evidence="12" id="KW-1185">Reference proteome</keyword>
<dbReference type="Proteomes" id="UP000054805">
    <property type="component" value="Unassembled WGS sequence"/>
</dbReference>
<dbReference type="AlphaFoldDB" id="A0A0V1EGL3"/>
<feature type="transmembrane region" description="Helical" evidence="7">
    <location>
        <begin position="181"/>
        <end position="199"/>
    </location>
</feature>
<name>A0A0V1EGL3_TRIPS</name>
<evidence type="ECO:0000256" key="7">
    <source>
        <dbReference type="SAM" id="Phobius"/>
    </source>
</evidence>
<protein>
    <recommendedName>
        <fullName evidence="6">Caveolin</fullName>
    </recommendedName>
</protein>
<dbReference type="GO" id="GO:0005901">
    <property type="term" value="C:caveola"/>
    <property type="evidence" value="ECO:0007669"/>
    <property type="project" value="UniProtKB-SubCell"/>
</dbReference>
<dbReference type="PANTHER" id="PTHR10844">
    <property type="entry name" value="CAVEOLIN"/>
    <property type="match status" value="1"/>
</dbReference>
<dbReference type="Proteomes" id="UP000054826">
    <property type="component" value="Unassembled WGS sequence"/>
</dbReference>
<gene>
    <name evidence="8" type="primary">cav-1</name>
    <name evidence="8" type="ORF">T4A_5015</name>
    <name evidence="9" type="ORF">T4B_3678</name>
    <name evidence="10" type="ORF">T4C_11536</name>
</gene>
<comment type="similarity">
    <text evidence="2 6">Belongs to the caveolin family.</text>
</comment>
<proteinExistence type="inferred from homology"/>
<keyword evidence="4 6" id="KW-0333">Golgi apparatus</keyword>